<sequence>MPHCTPSTSPLPQSIAETPLPHSPSLSATVAHYTASPLRPTPHCVVASIGSARTMRTPAAARFASSTTGICFPSCTGELPLFQSPPIGASRCLEPPYPPLTPPHGSTGRGGARPPFLT</sequence>
<dbReference type="EMBL" id="AP005500">
    <property type="protein sequence ID" value="BAC92544.1"/>
    <property type="molecule type" value="Genomic_DNA"/>
</dbReference>
<feature type="compositionally biased region" description="Polar residues" evidence="1">
    <location>
        <begin position="1"/>
        <end position="16"/>
    </location>
</feature>
<feature type="region of interest" description="Disordered" evidence="1">
    <location>
        <begin position="92"/>
        <end position="118"/>
    </location>
</feature>
<evidence type="ECO:0000256" key="1">
    <source>
        <dbReference type="SAM" id="MobiDB-lite"/>
    </source>
</evidence>
<dbReference type="AlphaFoldDB" id="Q6Z043"/>
<accession>Q6Z043</accession>
<name>Q6Z043_ORYSJ</name>
<gene>
    <name evidence="2" type="primary">P0451H06.119</name>
</gene>
<protein>
    <submittedName>
        <fullName evidence="2">Uncharacterized protein</fullName>
    </submittedName>
</protein>
<organism evidence="2">
    <name type="scientific">Oryza sativa subsp. japonica</name>
    <name type="common">Rice</name>
    <dbReference type="NCBI Taxonomy" id="39947"/>
    <lineage>
        <taxon>Eukaryota</taxon>
        <taxon>Viridiplantae</taxon>
        <taxon>Streptophyta</taxon>
        <taxon>Embryophyta</taxon>
        <taxon>Tracheophyta</taxon>
        <taxon>Spermatophyta</taxon>
        <taxon>Magnoliopsida</taxon>
        <taxon>Liliopsida</taxon>
        <taxon>Poales</taxon>
        <taxon>Poaceae</taxon>
        <taxon>BOP clade</taxon>
        <taxon>Oryzoideae</taxon>
        <taxon>Oryzeae</taxon>
        <taxon>Oryzinae</taxon>
        <taxon>Oryza</taxon>
        <taxon>Oryza sativa</taxon>
    </lineage>
</organism>
<evidence type="ECO:0000313" key="2">
    <source>
        <dbReference type="EMBL" id="BAC92544.1"/>
    </source>
</evidence>
<proteinExistence type="predicted"/>
<reference evidence="2" key="1">
    <citation type="journal article" date="2004" name="Plant Cell">
        <title>Composition and structure of the centromeric region of rice chromosome 8.</title>
        <authorList>
            <person name="Wu J."/>
            <person name="Yamagata H."/>
            <person name="Hayashi-Tsugane M."/>
            <person name="Hijishita S."/>
            <person name="Fujisawa M."/>
            <person name="Shibata M."/>
            <person name="Itoh Y."/>
            <person name="Nakamura M."/>
            <person name="Sakaguchi M."/>
            <person name="Yoshihara R."/>
            <person name="Kobayashi H."/>
            <person name="Itoh K."/>
            <person name="Karasawa W."/>
            <person name="Yamamoto M."/>
            <person name="Saji S."/>
            <person name="Katagiri S."/>
            <person name="Kanamori H."/>
            <person name="Namiki N."/>
            <person name="Katayose Y."/>
            <person name="Matsumoto T."/>
            <person name="Sasaki T."/>
        </authorList>
    </citation>
    <scope>NUCLEOTIDE SEQUENCE</scope>
</reference>
<feature type="region of interest" description="Disordered" evidence="1">
    <location>
        <begin position="1"/>
        <end position="26"/>
    </location>
</feature>